<evidence type="ECO:0000256" key="6">
    <source>
        <dbReference type="ARBA" id="ARBA00022801"/>
    </source>
</evidence>
<evidence type="ECO:0000259" key="10">
    <source>
        <dbReference type="Pfam" id="PF13359"/>
    </source>
</evidence>
<keyword evidence="5" id="KW-0479">Metal-binding</keyword>
<reference evidence="12 13" key="1">
    <citation type="submission" date="2017-11" db="EMBL/GenBank/DDBJ databases">
        <title>De novo assembly and phasing of dikaryotic genomes from two isolates of Puccinia coronata f. sp. avenae, the causal agent of oat crown rust.</title>
        <authorList>
            <person name="Miller M.E."/>
            <person name="Zhang Y."/>
            <person name="Omidvar V."/>
            <person name="Sperschneider J."/>
            <person name="Schwessinger B."/>
            <person name="Raley C."/>
            <person name="Palmer J.M."/>
            <person name="Garnica D."/>
            <person name="Upadhyaya N."/>
            <person name="Rathjen J."/>
            <person name="Taylor J.M."/>
            <person name="Park R.F."/>
            <person name="Dodds P.N."/>
            <person name="Hirsch C.D."/>
            <person name="Kianian S.F."/>
            <person name="Figueroa M."/>
        </authorList>
    </citation>
    <scope>NUCLEOTIDE SEQUENCE [LARGE SCALE GENOMIC DNA]</scope>
    <source>
        <strain evidence="12">12NC29</strain>
    </source>
</reference>
<dbReference type="Pfam" id="PF13359">
    <property type="entry name" value="DDE_Tnp_4"/>
    <property type="match status" value="1"/>
</dbReference>
<feature type="domain" description="DUF8040" evidence="11">
    <location>
        <begin position="44"/>
        <end position="128"/>
    </location>
</feature>
<evidence type="ECO:0000256" key="2">
    <source>
        <dbReference type="ARBA" id="ARBA00004123"/>
    </source>
</evidence>
<comment type="caution">
    <text evidence="12">The sequence shown here is derived from an EMBL/GenBank/DDBJ whole genome shotgun (WGS) entry which is preliminary data.</text>
</comment>
<evidence type="ECO:0000256" key="1">
    <source>
        <dbReference type="ARBA" id="ARBA00001968"/>
    </source>
</evidence>
<dbReference type="InterPro" id="IPR027806">
    <property type="entry name" value="HARBI1_dom"/>
</dbReference>
<accession>A0A2N5VXY6</accession>
<evidence type="ECO:0000256" key="8">
    <source>
        <dbReference type="SAM" id="MobiDB-lite"/>
    </source>
</evidence>
<dbReference type="InterPro" id="IPR058353">
    <property type="entry name" value="DUF8040"/>
</dbReference>
<evidence type="ECO:0000259" key="11">
    <source>
        <dbReference type="Pfam" id="PF26138"/>
    </source>
</evidence>
<evidence type="ECO:0000256" key="7">
    <source>
        <dbReference type="ARBA" id="ARBA00023242"/>
    </source>
</evidence>
<dbReference type="PANTHER" id="PTHR22930">
    <property type="match status" value="1"/>
</dbReference>
<feature type="signal peptide" evidence="9">
    <location>
        <begin position="1"/>
        <end position="26"/>
    </location>
</feature>
<dbReference type="Proteomes" id="UP000235388">
    <property type="component" value="Unassembled WGS sequence"/>
</dbReference>
<dbReference type="GO" id="GO:0016787">
    <property type="term" value="F:hydrolase activity"/>
    <property type="evidence" value="ECO:0007669"/>
    <property type="project" value="UniProtKB-KW"/>
</dbReference>
<evidence type="ECO:0000256" key="5">
    <source>
        <dbReference type="ARBA" id="ARBA00022723"/>
    </source>
</evidence>
<comment type="subcellular location">
    <subcellularLocation>
        <location evidence="2">Nucleus</location>
    </subcellularLocation>
</comment>
<protein>
    <submittedName>
        <fullName evidence="12">Uncharacterized protein</fullName>
    </submittedName>
</protein>
<keyword evidence="6" id="KW-0378">Hydrolase</keyword>
<organism evidence="12 13">
    <name type="scientific">Puccinia coronata f. sp. avenae</name>
    <dbReference type="NCBI Taxonomy" id="200324"/>
    <lineage>
        <taxon>Eukaryota</taxon>
        <taxon>Fungi</taxon>
        <taxon>Dikarya</taxon>
        <taxon>Basidiomycota</taxon>
        <taxon>Pucciniomycotina</taxon>
        <taxon>Pucciniomycetes</taxon>
        <taxon>Pucciniales</taxon>
        <taxon>Pucciniaceae</taxon>
        <taxon>Puccinia</taxon>
    </lineage>
</organism>
<dbReference type="OrthoDB" id="2505476at2759"/>
<evidence type="ECO:0000313" key="12">
    <source>
        <dbReference type="EMBL" id="PLW54863.1"/>
    </source>
</evidence>
<feature type="region of interest" description="Disordered" evidence="8">
    <location>
        <begin position="335"/>
        <end position="370"/>
    </location>
</feature>
<evidence type="ECO:0000313" key="13">
    <source>
        <dbReference type="Proteomes" id="UP000235388"/>
    </source>
</evidence>
<dbReference type="PANTHER" id="PTHR22930:SF85">
    <property type="entry name" value="GH03217P-RELATED"/>
    <property type="match status" value="1"/>
</dbReference>
<feature type="chain" id="PRO_5014976205" evidence="9">
    <location>
        <begin position="27"/>
        <end position="391"/>
    </location>
</feature>
<evidence type="ECO:0000256" key="4">
    <source>
        <dbReference type="ARBA" id="ARBA00022722"/>
    </source>
</evidence>
<evidence type="ECO:0000256" key="3">
    <source>
        <dbReference type="ARBA" id="ARBA00006958"/>
    </source>
</evidence>
<dbReference type="Pfam" id="PF26138">
    <property type="entry name" value="DUF8040"/>
    <property type="match status" value="1"/>
</dbReference>
<name>A0A2N5VXY6_9BASI</name>
<feature type="domain" description="DDE Tnp4" evidence="10">
    <location>
        <begin position="162"/>
        <end position="321"/>
    </location>
</feature>
<comment type="cofactor">
    <cofactor evidence="1">
        <name>a divalent metal cation</name>
        <dbReference type="ChEBI" id="CHEBI:60240"/>
    </cofactor>
</comment>
<sequence>MSDHSLVARAALGLLGILLLLEGTQDNPTPYYSDGGQAKYARFLLEEARSELFREVTALERRTFNYLVAELIMKDLLEDGRLVTVEEQLLMFLDIVVHSNSMRQTATKFRRGLFTVQRYFHAVLSALVTLYPKYVTLAPPEDKLERLKDPKYKAFKKCDGALDGVLIPATLPMEKQKTYRSRKGFVAQNTLAVVNFDFQFVYLLAGWEGSAHDSRVLADSFNKGFSIRKHHYYLADAGYAIQKGLLTPYRAVRYHLKEQAAAGRRPEDAKELYNLRHASLRNVVERLFGCLKAKFKILTSPVKHNIHRQVQLVYALATLWNFLRQHNQLDDDDELMREQTSEENNDTDDNTITDNYKGRRTAQEDQAASWKRDRMAKRLWNQYQGYLQNQH</sequence>
<keyword evidence="7" id="KW-0539">Nucleus</keyword>
<feature type="compositionally biased region" description="Acidic residues" evidence="8">
    <location>
        <begin position="335"/>
        <end position="351"/>
    </location>
</feature>
<dbReference type="GO" id="GO:0046872">
    <property type="term" value="F:metal ion binding"/>
    <property type="evidence" value="ECO:0007669"/>
    <property type="project" value="UniProtKB-KW"/>
</dbReference>
<dbReference type="GO" id="GO:0004518">
    <property type="term" value="F:nuclease activity"/>
    <property type="evidence" value="ECO:0007669"/>
    <property type="project" value="UniProtKB-KW"/>
</dbReference>
<dbReference type="InterPro" id="IPR045249">
    <property type="entry name" value="HARBI1-like"/>
</dbReference>
<dbReference type="AlphaFoldDB" id="A0A2N5VXY6"/>
<keyword evidence="13" id="KW-1185">Reference proteome</keyword>
<proteinExistence type="inferred from homology"/>
<keyword evidence="9" id="KW-0732">Signal</keyword>
<dbReference type="GO" id="GO:0005634">
    <property type="term" value="C:nucleus"/>
    <property type="evidence" value="ECO:0007669"/>
    <property type="project" value="UniProtKB-SubCell"/>
</dbReference>
<gene>
    <name evidence="12" type="ORF">PCANC_05711</name>
</gene>
<keyword evidence="4" id="KW-0540">Nuclease</keyword>
<comment type="similarity">
    <text evidence="3">Belongs to the HARBI1 family.</text>
</comment>
<evidence type="ECO:0000256" key="9">
    <source>
        <dbReference type="SAM" id="SignalP"/>
    </source>
</evidence>
<dbReference type="EMBL" id="PGCJ01000040">
    <property type="protein sequence ID" value="PLW54863.1"/>
    <property type="molecule type" value="Genomic_DNA"/>
</dbReference>